<dbReference type="Proteomes" id="UP000245956">
    <property type="component" value="Unassembled WGS sequence"/>
</dbReference>
<evidence type="ECO:0000256" key="7">
    <source>
        <dbReference type="ARBA" id="ARBA00022989"/>
    </source>
</evidence>
<evidence type="ECO:0000256" key="5">
    <source>
        <dbReference type="ARBA" id="ARBA00022692"/>
    </source>
</evidence>
<proteinExistence type="inferred from homology"/>
<keyword evidence="9 12" id="KW-0408">Iron</keyword>
<dbReference type="CDD" id="cd11061">
    <property type="entry name" value="CYP67-like"/>
    <property type="match status" value="1"/>
</dbReference>
<comment type="subcellular location">
    <subcellularLocation>
        <location evidence="2">Membrane</location>
    </subcellularLocation>
</comment>
<evidence type="ECO:0000256" key="12">
    <source>
        <dbReference type="PIRSR" id="PIRSR602401-1"/>
    </source>
</evidence>
<dbReference type="AlphaFoldDB" id="A0A2U3E2J8"/>
<dbReference type="InterPro" id="IPR036396">
    <property type="entry name" value="Cyt_P450_sf"/>
</dbReference>
<dbReference type="GO" id="GO:0020037">
    <property type="term" value="F:heme binding"/>
    <property type="evidence" value="ECO:0007669"/>
    <property type="project" value="InterPro"/>
</dbReference>
<dbReference type="GO" id="GO:0016020">
    <property type="term" value="C:membrane"/>
    <property type="evidence" value="ECO:0007669"/>
    <property type="project" value="UniProtKB-SubCell"/>
</dbReference>
<feature type="binding site" description="axial binding residue" evidence="12">
    <location>
        <position position="462"/>
    </location>
    <ligand>
        <name>heme</name>
        <dbReference type="ChEBI" id="CHEBI:30413"/>
    </ligand>
    <ligandPart>
        <name>Fe</name>
        <dbReference type="ChEBI" id="CHEBI:18248"/>
    </ligandPart>
</feature>
<evidence type="ECO:0008006" key="17">
    <source>
        <dbReference type="Google" id="ProtNLM"/>
    </source>
</evidence>
<dbReference type="PRINTS" id="PR00385">
    <property type="entry name" value="P450"/>
</dbReference>
<evidence type="ECO:0000256" key="11">
    <source>
        <dbReference type="ARBA" id="ARBA00023136"/>
    </source>
</evidence>
<dbReference type="GO" id="GO:0004497">
    <property type="term" value="F:monooxygenase activity"/>
    <property type="evidence" value="ECO:0007669"/>
    <property type="project" value="UniProtKB-KW"/>
</dbReference>
<name>A0A2U3E2J8_PURLI</name>
<dbReference type="Pfam" id="PF00067">
    <property type="entry name" value="p450"/>
    <property type="match status" value="1"/>
</dbReference>
<evidence type="ECO:0000256" key="14">
    <source>
        <dbReference type="SAM" id="Phobius"/>
    </source>
</evidence>
<accession>A0A2U3E2J8</accession>
<dbReference type="PANTHER" id="PTHR24305">
    <property type="entry name" value="CYTOCHROME P450"/>
    <property type="match status" value="1"/>
</dbReference>
<dbReference type="EMBL" id="LCWV01000014">
    <property type="protein sequence ID" value="PWI68733.1"/>
    <property type="molecule type" value="Genomic_DNA"/>
</dbReference>
<keyword evidence="6 12" id="KW-0479">Metal-binding</keyword>
<evidence type="ECO:0000313" key="15">
    <source>
        <dbReference type="EMBL" id="PWI68733.1"/>
    </source>
</evidence>
<dbReference type="GO" id="GO:0016705">
    <property type="term" value="F:oxidoreductase activity, acting on paired donors, with incorporation or reduction of molecular oxygen"/>
    <property type="evidence" value="ECO:0007669"/>
    <property type="project" value="InterPro"/>
</dbReference>
<evidence type="ECO:0000256" key="4">
    <source>
        <dbReference type="ARBA" id="ARBA00022617"/>
    </source>
</evidence>
<keyword evidence="5 14" id="KW-0812">Transmembrane</keyword>
<evidence type="ECO:0000313" key="16">
    <source>
        <dbReference type="Proteomes" id="UP000245956"/>
    </source>
</evidence>
<dbReference type="FunFam" id="1.10.630.10:FF:000063">
    <property type="entry name" value="Cytochrome P450 monooxygenase"/>
    <property type="match status" value="1"/>
</dbReference>
<keyword evidence="10 13" id="KW-0503">Monooxygenase</keyword>
<evidence type="ECO:0000256" key="10">
    <source>
        <dbReference type="ARBA" id="ARBA00023033"/>
    </source>
</evidence>
<dbReference type="SUPFAM" id="SSF48264">
    <property type="entry name" value="Cytochrome P450"/>
    <property type="match status" value="1"/>
</dbReference>
<sequence>MDSPTPKIGALAAAMSRVGFIAFALATAGVIAIVSVCVYRLLFHPLAKYPGPALAKVTNLYSAYHAWKGDIHIDIYRCHQKYGDHLRYAPNRLIINTAGALRDIYGHHAKVTKFKNYEVLSKQAANLLTLRDKSQHGRRRRVISQAFSESSLRLFEPKIQARVVKFCELLRKAPDGSPTPIQPGEWSGPVDMSKAFNNLAFDIMTAVSFDTDFNTMEKPEYRFALKAIEDSNVRLGVLLQAPELSVRSLDKKLFPTAYVAKYKFVKFIRMVMAKRLAASKATSKDIFSFLQDCKDPDSGKELSIAELSTETATFIVAGADTSSTSMAAVSHYITGSSNCYRRVAEEVRSTFCSVDEICLGPKLNSCAFLRACIDEALRLSPPGGSALWREVEQGGTLIDGTYVPGHCEVAVGIYSIHHSAAYYTKPFTYDPERWYRPLDAKGSRSEAPRSPYMPFSVGPRSCVGKPLAIAQMMIVFARLLWEYDMRRADYKSDWAEGDYSSTEYALKDHLTAWKEGPVLRFSPRLKP</sequence>
<keyword evidence="8 13" id="KW-0560">Oxidoreductase</keyword>
<comment type="caution">
    <text evidence="15">The sequence shown here is derived from an EMBL/GenBank/DDBJ whole genome shotgun (WGS) entry which is preliminary data.</text>
</comment>
<dbReference type="InterPro" id="IPR017972">
    <property type="entry name" value="Cyt_P450_CS"/>
</dbReference>
<keyword evidence="4 12" id="KW-0349">Heme</keyword>
<keyword evidence="11 14" id="KW-0472">Membrane</keyword>
<protein>
    <recommendedName>
        <fullName evidence="17">Cytochrome P450</fullName>
    </recommendedName>
</protein>
<dbReference type="PANTHER" id="PTHR24305:SF237">
    <property type="entry name" value="CYTOCHROME P450 MONOOXYGENASE ATNE-RELATED"/>
    <property type="match status" value="1"/>
</dbReference>
<evidence type="ECO:0000256" key="9">
    <source>
        <dbReference type="ARBA" id="ARBA00023004"/>
    </source>
</evidence>
<dbReference type="InterPro" id="IPR002401">
    <property type="entry name" value="Cyt_P450_E_grp-I"/>
</dbReference>
<comment type="cofactor">
    <cofactor evidence="1 12">
        <name>heme</name>
        <dbReference type="ChEBI" id="CHEBI:30413"/>
    </cofactor>
</comment>
<dbReference type="Gene3D" id="1.10.630.10">
    <property type="entry name" value="Cytochrome P450"/>
    <property type="match status" value="1"/>
</dbReference>
<dbReference type="InterPro" id="IPR001128">
    <property type="entry name" value="Cyt_P450"/>
</dbReference>
<dbReference type="InterPro" id="IPR050121">
    <property type="entry name" value="Cytochrome_P450_monoxygenase"/>
</dbReference>
<evidence type="ECO:0000256" key="1">
    <source>
        <dbReference type="ARBA" id="ARBA00001971"/>
    </source>
</evidence>
<reference evidence="15 16" key="1">
    <citation type="journal article" date="2016" name="Front. Microbiol.">
        <title>Genome and transcriptome sequences reveal the specific parasitism of the nematophagous Purpureocillium lilacinum 36-1.</title>
        <authorList>
            <person name="Xie J."/>
            <person name="Li S."/>
            <person name="Mo C."/>
            <person name="Xiao X."/>
            <person name="Peng D."/>
            <person name="Wang G."/>
            <person name="Xiao Y."/>
        </authorList>
    </citation>
    <scope>NUCLEOTIDE SEQUENCE [LARGE SCALE GENOMIC DNA]</scope>
    <source>
        <strain evidence="15 16">36-1</strain>
    </source>
</reference>
<evidence type="ECO:0000256" key="2">
    <source>
        <dbReference type="ARBA" id="ARBA00004370"/>
    </source>
</evidence>
<keyword evidence="7 14" id="KW-1133">Transmembrane helix</keyword>
<evidence type="ECO:0000256" key="8">
    <source>
        <dbReference type="ARBA" id="ARBA00023002"/>
    </source>
</evidence>
<dbReference type="PRINTS" id="PR00463">
    <property type="entry name" value="EP450I"/>
</dbReference>
<feature type="transmembrane region" description="Helical" evidence="14">
    <location>
        <begin position="20"/>
        <end position="42"/>
    </location>
</feature>
<gene>
    <name evidence="15" type="ORF">PCL_01822</name>
</gene>
<organism evidence="15 16">
    <name type="scientific">Purpureocillium lilacinum</name>
    <name type="common">Paecilomyces lilacinus</name>
    <dbReference type="NCBI Taxonomy" id="33203"/>
    <lineage>
        <taxon>Eukaryota</taxon>
        <taxon>Fungi</taxon>
        <taxon>Dikarya</taxon>
        <taxon>Ascomycota</taxon>
        <taxon>Pezizomycotina</taxon>
        <taxon>Sordariomycetes</taxon>
        <taxon>Hypocreomycetidae</taxon>
        <taxon>Hypocreales</taxon>
        <taxon>Ophiocordycipitaceae</taxon>
        <taxon>Purpureocillium</taxon>
    </lineage>
</organism>
<evidence type="ECO:0000256" key="6">
    <source>
        <dbReference type="ARBA" id="ARBA00022723"/>
    </source>
</evidence>
<dbReference type="PROSITE" id="PS00086">
    <property type="entry name" value="CYTOCHROME_P450"/>
    <property type="match status" value="1"/>
</dbReference>
<evidence type="ECO:0000256" key="3">
    <source>
        <dbReference type="ARBA" id="ARBA00010617"/>
    </source>
</evidence>
<comment type="similarity">
    <text evidence="3 13">Belongs to the cytochrome P450 family.</text>
</comment>
<evidence type="ECO:0000256" key="13">
    <source>
        <dbReference type="RuleBase" id="RU000461"/>
    </source>
</evidence>
<dbReference type="GO" id="GO:1902181">
    <property type="term" value="P:verruculogen biosynthetic process"/>
    <property type="evidence" value="ECO:0007669"/>
    <property type="project" value="UniProtKB-ARBA"/>
</dbReference>
<dbReference type="GO" id="GO:0005506">
    <property type="term" value="F:iron ion binding"/>
    <property type="evidence" value="ECO:0007669"/>
    <property type="project" value="InterPro"/>
</dbReference>